<dbReference type="GeneID" id="104767611"/>
<name>A0ABM0XRM0_CAMSA</name>
<dbReference type="SMART" id="SM00256">
    <property type="entry name" value="FBOX"/>
    <property type="match status" value="1"/>
</dbReference>
<dbReference type="InterPro" id="IPR036047">
    <property type="entry name" value="F-box-like_dom_sf"/>
</dbReference>
<gene>
    <name evidence="3" type="primary">LOC104767611</name>
</gene>
<dbReference type="PANTHER" id="PTHR47993">
    <property type="entry name" value="OS09G0372900 PROTEIN-RELATED"/>
    <property type="match status" value="1"/>
</dbReference>
<dbReference type="InterPro" id="IPR017451">
    <property type="entry name" value="F-box-assoc_interact_dom"/>
</dbReference>
<dbReference type="Proteomes" id="UP000694864">
    <property type="component" value="Chromosome 19"/>
</dbReference>
<evidence type="ECO:0000313" key="3">
    <source>
        <dbReference type="RefSeq" id="XP_010489913.1"/>
    </source>
</evidence>
<keyword evidence="2" id="KW-1185">Reference proteome</keyword>
<dbReference type="Pfam" id="PF07734">
    <property type="entry name" value="FBA_1"/>
    <property type="match status" value="1"/>
</dbReference>
<reference evidence="3" key="2">
    <citation type="submission" date="2025-08" db="UniProtKB">
        <authorList>
            <consortium name="RefSeq"/>
        </authorList>
    </citation>
    <scope>IDENTIFICATION</scope>
    <source>
        <tissue evidence="3">Leaf</tissue>
    </source>
</reference>
<dbReference type="InterPro" id="IPR006527">
    <property type="entry name" value="F-box-assoc_dom_typ1"/>
</dbReference>
<dbReference type="InterPro" id="IPR050233">
    <property type="entry name" value="A_thaliana_F-box"/>
</dbReference>
<dbReference type="CDD" id="cd22157">
    <property type="entry name" value="F-box_AtFBW1-like"/>
    <property type="match status" value="1"/>
</dbReference>
<dbReference type="RefSeq" id="XP_010489913.1">
    <property type="nucleotide sequence ID" value="XM_010491611.1"/>
</dbReference>
<dbReference type="NCBIfam" id="TIGR01640">
    <property type="entry name" value="F_box_assoc_1"/>
    <property type="match status" value="1"/>
</dbReference>
<dbReference type="PROSITE" id="PS50181">
    <property type="entry name" value="FBOX"/>
    <property type="match status" value="1"/>
</dbReference>
<dbReference type="SUPFAM" id="SSF81383">
    <property type="entry name" value="F-box domain"/>
    <property type="match status" value="1"/>
</dbReference>
<dbReference type="InterPro" id="IPR001810">
    <property type="entry name" value="F-box_dom"/>
</dbReference>
<dbReference type="Pfam" id="PF00646">
    <property type="entry name" value="F-box"/>
    <property type="match status" value="1"/>
</dbReference>
<protein>
    <submittedName>
        <fullName evidence="3">F-box protein At4g09870</fullName>
    </submittedName>
</protein>
<dbReference type="PANTHER" id="PTHR47993:SF247">
    <property type="entry name" value="F-BOX DOMAIN-CONTAINING PROTEIN"/>
    <property type="match status" value="1"/>
</dbReference>
<evidence type="ECO:0000259" key="1">
    <source>
        <dbReference type="PROSITE" id="PS50181"/>
    </source>
</evidence>
<sequence>MSMSELPRDLLEEILFRVPDRSLRPLRSTCKQWNSIFNDQRFRSELSGFGIYEVFHCDGLLLYINALKSIMEVWNPFMGKTRWIQGIDLNRKNYRYVLGSYQDNKSGTTSYKVLRYSFGNKPVFEICELYSNSWRIIDVTPNLSFYGHPCNSCVSLKGKNYFFAFDEEESQLDMVSFDYTTESFGSRMSLPYQFPIGSYFIKSLSSVRDEKLSLLLQLSDTSSKEIWVTNKIDETTTQVLLWTKVLTVDYPYLRHGFTSFLFDEENRKIVCCERGRSRTGDANYGADWVYIVGDDNKVTKLSFGEHSILSCVPHLFPSLVQIEHPQRKE</sequence>
<dbReference type="Gene3D" id="1.20.1280.50">
    <property type="match status" value="1"/>
</dbReference>
<accession>A0ABM0XRM0</accession>
<feature type="domain" description="F-box" evidence="1">
    <location>
        <begin position="1"/>
        <end position="46"/>
    </location>
</feature>
<proteinExistence type="predicted"/>
<evidence type="ECO:0000313" key="2">
    <source>
        <dbReference type="Proteomes" id="UP000694864"/>
    </source>
</evidence>
<organism evidence="2 3">
    <name type="scientific">Camelina sativa</name>
    <name type="common">False flax</name>
    <name type="synonym">Myagrum sativum</name>
    <dbReference type="NCBI Taxonomy" id="90675"/>
    <lineage>
        <taxon>Eukaryota</taxon>
        <taxon>Viridiplantae</taxon>
        <taxon>Streptophyta</taxon>
        <taxon>Embryophyta</taxon>
        <taxon>Tracheophyta</taxon>
        <taxon>Spermatophyta</taxon>
        <taxon>Magnoliopsida</taxon>
        <taxon>eudicotyledons</taxon>
        <taxon>Gunneridae</taxon>
        <taxon>Pentapetalae</taxon>
        <taxon>rosids</taxon>
        <taxon>malvids</taxon>
        <taxon>Brassicales</taxon>
        <taxon>Brassicaceae</taxon>
        <taxon>Camelineae</taxon>
        <taxon>Camelina</taxon>
    </lineage>
</organism>
<reference evidence="2" key="1">
    <citation type="journal article" date="2014" name="Nat. Commun.">
        <title>The emerging biofuel crop Camelina sativa retains a highly undifferentiated hexaploid genome structure.</title>
        <authorList>
            <person name="Kagale S."/>
            <person name="Koh C."/>
            <person name="Nixon J."/>
            <person name="Bollina V."/>
            <person name="Clarke W.E."/>
            <person name="Tuteja R."/>
            <person name="Spillane C."/>
            <person name="Robinson S.J."/>
            <person name="Links M.G."/>
            <person name="Clarke C."/>
            <person name="Higgins E.E."/>
            <person name="Huebert T."/>
            <person name="Sharpe A.G."/>
            <person name="Parkin I.A."/>
        </authorList>
    </citation>
    <scope>NUCLEOTIDE SEQUENCE [LARGE SCALE GENOMIC DNA]</scope>
    <source>
        <strain evidence="2">cv. DH55</strain>
    </source>
</reference>